<protein>
    <recommendedName>
        <fullName evidence="4">Stage II sporulation protein M</fullName>
    </recommendedName>
</protein>
<dbReference type="PANTHER" id="PTHR35337:SF1">
    <property type="entry name" value="SLR1478 PROTEIN"/>
    <property type="match status" value="1"/>
</dbReference>
<dbReference type="EMBL" id="BMBA01000009">
    <property type="protein sequence ID" value="GFZ34046.1"/>
    <property type="molecule type" value="Genomic_DNA"/>
</dbReference>
<keyword evidence="3" id="KW-1185">Reference proteome</keyword>
<evidence type="ECO:0000256" key="1">
    <source>
        <dbReference type="SAM" id="Phobius"/>
    </source>
</evidence>
<keyword evidence="1" id="KW-1133">Transmembrane helix</keyword>
<sequence>MLKKLVCVSSTIYLLAMLLGIILYNLDGSFFSFESSPKFMSAKELILHNSSALVFSISGLITFSITTVLYLIVNGIILGLSLAHCTVYEFFTKIIPHGMFEIPAMVLASSIGLIPLYIIYCKVKLKTNKLDIQKILIVLITSFILMFIAGIIESMISKS</sequence>
<comment type="caution">
    <text evidence="2">The sequence shown here is derived from an EMBL/GenBank/DDBJ whole genome shotgun (WGS) entry which is preliminary data.</text>
</comment>
<dbReference type="Pfam" id="PF01944">
    <property type="entry name" value="SpoIIM"/>
    <property type="match status" value="1"/>
</dbReference>
<feature type="transmembrane region" description="Helical" evidence="1">
    <location>
        <begin position="12"/>
        <end position="33"/>
    </location>
</feature>
<evidence type="ECO:0008006" key="4">
    <source>
        <dbReference type="Google" id="ProtNLM"/>
    </source>
</evidence>
<keyword evidence="1" id="KW-0812">Transmembrane</keyword>
<feature type="transmembrane region" description="Helical" evidence="1">
    <location>
        <begin position="53"/>
        <end position="82"/>
    </location>
</feature>
<evidence type="ECO:0000313" key="2">
    <source>
        <dbReference type="EMBL" id="GFZ34046.1"/>
    </source>
</evidence>
<feature type="transmembrane region" description="Helical" evidence="1">
    <location>
        <begin position="135"/>
        <end position="156"/>
    </location>
</feature>
<dbReference type="RefSeq" id="WP_206872554.1">
    <property type="nucleotide sequence ID" value="NZ_BMBA01000009.1"/>
</dbReference>
<dbReference type="InterPro" id="IPR002798">
    <property type="entry name" value="SpoIIM-like"/>
</dbReference>
<accession>A0ABQ1EGX1</accession>
<dbReference type="Proteomes" id="UP000663802">
    <property type="component" value="Unassembled WGS sequence"/>
</dbReference>
<proteinExistence type="predicted"/>
<dbReference type="PANTHER" id="PTHR35337">
    <property type="entry name" value="SLR1478 PROTEIN"/>
    <property type="match status" value="1"/>
</dbReference>
<gene>
    <name evidence="2" type="ORF">CSC2_45720</name>
</gene>
<organism evidence="2 3">
    <name type="scientific">Clostridium zeae</name>
    <dbReference type="NCBI Taxonomy" id="2759022"/>
    <lineage>
        <taxon>Bacteria</taxon>
        <taxon>Bacillati</taxon>
        <taxon>Bacillota</taxon>
        <taxon>Clostridia</taxon>
        <taxon>Eubacteriales</taxon>
        <taxon>Clostridiaceae</taxon>
        <taxon>Clostridium</taxon>
    </lineage>
</organism>
<name>A0ABQ1EGX1_9CLOT</name>
<keyword evidence="1" id="KW-0472">Membrane</keyword>
<evidence type="ECO:0000313" key="3">
    <source>
        <dbReference type="Proteomes" id="UP000663802"/>
    </source>
</evidence>
<reference evidence="2 3" key="1">
    <citation type="journal article" date="2021" name="Int. J. Syst. Evol. Microbiol.">
        <title>Clostridium zeae sp. nov., isolated from corn silage.</title>
        <authorList>
            <person name="Kobayashi H."/>
            <person name="Tanizawa Y."/>
            <person name="Yagura M."/>
            <person name="Sakamoto M."/>
            <person name="Ohkuma M."/>
            <person name="Tohno M."/>
        </authorList>
    </citation>
    <scope>NUCLEOTIDE SEQUENCE [LARGE SCALE GENOMIC DNA]</scope>
    <source>
        <strain evidence="2 3">CSC2</strain>
    </source>
</reference>
<feature type="transmembrane region" description="Helical" evidence="1">
    <location>
        <begin position="102"/>
        <end position="123"/>
    </location>
</feature>